<keyword evidence="10" id="KW-0157">Chromophore</keyword>
<evidence type="ECO:0000256" key="2">
    <source>
        <dbReference type="ARBA" id="ARBA00004429"/>
    </source>
</evidence>
<evidence type="ECO:0000256" key="10">
    <source>
        <dbReference type="ARBA" id="ARBA00022991"/>
    </source>
</evidence>
<organism evidence="15 16">
    <name type="scientific">Roseateles chitinivorans</name>
    <dbReference type="NCBI Taxonomy" id="2917965"/>
    <lineage>
        <taxon>Bacteria</taxon>
        <taxon>Pseudomonadati</taxon>
        <taxon>Pseudomonadota</taxon>
        <taxon>Betaproteobacteria</taxon>
        <taxon>Burkholderiales</taxon>
        <taxon>Sphaerotilaceae</taxon>
        <taxon>Roseateles</taxon>
    </lineage>
</organism>
<dbReference type="InterPro" id="IPR003661">
    <property type="entry name" value="HisK_dim/P_dom"/>
</dbReference>
<evidence type="ECO:0000259" key="13">
    <source>
        <dbReference type="PROSITE" id="PS50046"/>
    </source>
</evidence>
<evidence type="ECO:0000256" key="6">
    <source>
        <dbReference type="ARBA" id="ARBA00022553"/>
    </source>
</evidence>
<dbReference type="SUPFAM" id="SSF55781">
    <property type="entry name" value="GAF domain-like"/>
    <property type="match status" value="2"/>
</dbReference>
<dbReference type="GO" id="GO:0000155">
    <property type="term" value="F:phosphorelay sensor kinase activity"/>
    <property type="evidence" value="ECO:0007669"/>
    <property type="project" value="InterPro"/>
</dbReference>
<dbReference type="InterPro" id="IPR043150">
    <property type="entry name" value="Phytochrome_PHY_sf"/>
</dbReference>
<dbReference type="OrthoDB" id="9808408at2"/>
<dbReference type="SMART" id="SM00065">
    <property type="entry name" value="GAF"/>
    <property type="match status" value="1"/>
</dbReference>
<dbReference type="Gene3D" id="1.10.287.130">
    <property type="match status" value="1"/>
</dbReference>
<dbReference type="PRINTS" id="PR01033">
    <property type="entry name" value="PHYTOCHROME"/>
</dbReference>
<evidence type="ECO:0000313" key="16">
    <source>
        <dbReference type="Proteomes" id="UP000231501"/>
    </source>
</evidence>
<dbReference type="SMART" id="SM00388">
    <property type="entry name" value="HisKA"/>
    <property type="match status" value="1"/>
</dbReference>
<evidence type="ECO:0000256" key="9">
    <source>
        <dbReference type="ARBA" id="ARBA00022777"/>
    </source>
</evidence>
<evidence type="ECO:0000256" key="4">
    <source>
        <dbReference type="ARBA" id="ARBA00012438"/>
    </source>
</evidence>
<dbReference type="EC" id="2.7.13.3" evidence="4"/>
<feature type="compositionally biased region" description="Low complexity" evidence="12">
    <location>
        <begin position="759"/>
        <end position="770"/>
    </location>
</feature>
<dbReference type="Gene3D" id="3.30.450.270">
    <property type="match status" value="1"/>
</dbReference>
<name>A0A2G9CAT2_9BURK</name>
<dbReference type="SUPFAM" id="SSF47384">
    <property type="entry name" value="Homodimeric domain of signal transducing histidine kinase"/>
    <property type="match status" value="1"/>
</dbReference>
<feature type="domain" description="Phytochrome chromophore attachment site" evidence="13">
    <location>
        <begin position="151"/>
        <end position="308"/>
    </location>
</feature>
<evidence type="ECO:0000256" key="1">
    <source>
        <dbReference type="ARBA" id="ARBA00000085"/>
    </source>
</evidence>
<dbReference type="CDD" id="cd00082">
    <property type="entry name" value="HisKA"/>
    <property type="match status" value="1"/>
</dbReference>
<dbReference type="Pfam" id="PF00512">
    <property type="entry name" value="HisKA"/>
    <property type="match status" value="1"/>
</dbReference>
<dbReference type="EMBL" id="PEOG01000020">
    <property type="protein sequence ID" value="PIM53540.1"/>
    <property type="molecule type" value="Genomic_DNA"/>
</dbReference>
<dbReference type="SUPFAM" id="SSF55785">
    <property type="entry name" value="PYP-like sensor domain (PAS domain)"/>
    <property type="match status" value="1"/>
</dbReference>
<dbReference type="GO" id="GO:0000156">
    <property type="term" value="F:phosphorelay response regulator activity"/>
    <property type="evidence" value="ECO:0007669"/>
    <property type="project" value="TreeGrafter"/>
</dbReference>
<dbReference type="GO" id="GO:0009584">
    <property type="term" value="P:detection of visible light"/>
    <property type="evidence" value="ECO:0007669"/>
    <property type="project" value="InterPro"/>
</dbReference>
<dbReference type="GO" id="GO:0005886">
    <property type="term" value="C:plasma membrane"/>
    <property type="evidence" value="ECO:0007669"/>
    <property type="project" value="UniProtKB-SubCell"/>
</dbReference>
<dbReference type="GO" id="GO:0030295">
    <property type="term" value="F:protein kinase activator activity"/>
    <property type="evidence" value="ECO:0007669"/>
    <property type="project" value="TreeGrafter"/>
</dbReference>
<evidence type="ECO:0000259" key="14">
    <source>
        <dbReference type="PROSITE" id="PS50109"/>
    </source>
</evidence>
<dbReference type="FunFam" id="3.30.565.10:FF:000006">
    <property type="entry name" value="Sensor histidine kinase WalK"/>
    <property type="match status" value="1"/>
</dbReference>
<evidence type="ECO:0000256" key="12">
    <source>
        <dbReference type="SAM" id="MobiDB-lite"/>
    </source>
</evidence>
<dbReference type="PROSITE" id="PS50046">
    <property type="entry name" value="PHYTOCHROME_2"/>
    <property type="match status" value="1"/>
</dbReference>
<dbReference type="InterPro" id="IPR029016">
    <property type="entry name" value="GAF-like_dom_sf"/>
</dbReference>
<dbReference type="InterPro" id="IPR036890">
    <property type="entry name" value="HATPase_C_sf"/>
</dbReference>
<dbReference type="InterPro" id="IPR001294">
    <property type="entry name" value="Phytochrome"/>
</dbReference>
<dbReference type="InterPro" id="IPR013654">
    <property type="entry name" value="PAS_2"/>
</dbReference>
<keyword evidence="9 15" id="KW-0418">Kinase</keyword>
<dbReference type="PROSITE" id="PS50109">
    <property type="entry name" value="HIS_KIN"/>
    <property type="match status" value="1"/>
</dbReference>
<comment type="caution">
    <text evidence="15">The sequence shown here is derived from an EMBL/GenBank/DDBJ whole genome shotgun (WGS) entry which is preliminary data.</text>
</comment>
<dbReference type="InterPro" id="IPR035965">
    <property type="entry name" value="PAS-like_dom_sf"/>
</dbReference>
<accession>A0A2G9CAT2</accession>
<dbReference type="InterPro" id="IPR003018">
    <property type="entry name" value="GAF"/>
</dbReference>
<dbReference type="InterPro" id="IPR036097">
    <property type="entry name" value="HisK_dim/P_sf"/>
</dbReference>
<dbReference type="Pfam" id="PF01590">
    <property type="entry name" value="GAF"/>
    <property type="match status" value="1"/>
</dbReference>
<dbReference type="PANTHER" id="PTHR42878:SF15">
    <property type="entry name" value="BACTERIOPHYTOCHROME"/>
    <property type="match status" value="1"/>
</dbReference>
<dbReference type="SUPFAM" id="SSF55874">
    <property type="entry name" value="ATPase domain of HSP90 chaperone/DNA topoisomerase II/histidine kinase"/>
    <property type="match status" value="1"/>
</dbReference>
<sequence>MTPALSPTTTSTSTPTSIDRQIAQCASEPIRIPGAIQPHGWLAAVDWRDGALVAYSENWRALLPDSADLLPARIEGALDPVRPARHAWVDGEGPVSCGTLVIGGRRLHVSGHRLGERAYFELEPDVEDSGNRAPIYSLARHLVPMMQRTAAVDELCRVVVAEMKRLTGFGRCLAYRFDAEGHGEVLAEALDGGYDAYAGHRFPASDIPPQARELYRINHIRLIADAHYQPVPVRFVDGRDGTALDMSQAALRSVSPVHLEYMRNMRTLASMSVSIIVRGRLWGLVSCHDHAPRQLSWQTRMACEHLGQLLSLQIEAKEENEQVTEQLRLRQLTLAIVAHLSDSDATLQRLVEEPGPLLRLGRATGAAVILNDSCWSVGETPDRETLLALGQWLANRVDPVWHSDRLAQDTPPSLAGALAGTAGLLAISISRLHRHHIVWFRPEIVQTVVWAGNPRKTPATDGDARLHPRRSFSSWKEQVGGRSLPWTSGEVHAVQELRQALIGVVLRRAEEMAEVAMELGRVNKELEAFSYTVSHDLRAPMRHIAGFVDLVLEMEGQSLSARSQRYLAHVKEASAHAGQLVDALLDFSRMGRSAIKHASIHTGPLIDDLVAEQNAMNKDRRIEWVIQRPLPRLWGDPVLLQVAIRNLVANAVKYTRPRELARIEITAIEDETGVGLSIADNGVGFQMKYVGKLFGVFQRLHQSESFEGTGIGLASVRRIVERHGGQVDAWGEPERGARFSFTLPTRAMQEAQSPPGSTAAVDADALDPLPSGGAAAPRAADSLSPDS</sequence>
<evidence type="ECO:0000256" key="5">
    <source>
        <dbReference type="ARBA" id="ARBA00022543"/>
    </source>
</evidence>
<evidence type="ECO:0000256" key="7">
    <source>
        <dbReference type="ARBA" id="ARBA00022606"/>
    </source>
</evidence>
<comment type="catalytic activity">
    <reaction evidence="1">
        <text>ATP + protein L-histidine = ADP + protein N-phospho-L-histidine.</text>
        <dbReference type="EC" id="2.7.13.3"/>
    </reaction>
</comment>
<dbReference type="Proteomes" id="UP000231501">
    <property type="component" value="Unassembled WGS sequence"/>
</dbReference>
<evidence type="ECO:0000256" key="3">
    <source>
        <dbReference type="ARBA" id="ARBA00006402"/>
    </source>
</evidence>
<dbReference type="InterPro" id="IPR013515">
    <property type="entry name" value="Phytochrome_cen-reg"/>
</dbReference>
<dbReference type="Gene3D" id="3.30.450.40">
    <property type="match status" value="1"/>
</dbReference>
<proteinExistence type="inferred from homology"/>
<dbReference type="InterPro" id="IPR003594">
    <property type="entry name" value="HATPase_dom"/>
</dbReference>
<dbReference type="GO" id="GO:0007234">
    <property type="term" value="P:osmosensory signaling via phosphorelay pathway"/>
    <property type="evidence" value="ECO:0007669"/>
    <property type="project" value="TreeGrafter"/>
</dbReference>
<keyword evidence="6" id="KW-0597">Phosphoprotein</keyword>
<keyword evidence="8" id="KW-0808">Transferase</keyword>
<keyword evidence="11" id="KW-0675">Receptor</keyword>
<dbReference type="PANTHER" id="PTHR42878">
    <property type="entry name" value="TWO-COMPONENT HISTIDINE KINASE"/>
    <property type="match status" value="1"/>
</dbReference>
<reference evidence="15 16" key="1">
    <citation type="submission" date="2017-11" db="EMBL/GenBank/DDBJ databases">
        <title>Draft genome sequence of Mitsuaria sp. HWN-4.</title>
        <authorList>
            <person name="Gundlapally S.R."/>
        </authorList>
    </citation>
    <scope>NUCLEOTIDE SEQUENCE [LARGE SCALE GENOMIC DNA]</scope>
    <source>
        <strain evidence="15 16">HWN-4</strain>
    </source>
</reference>
<feature type="domain" description="Histidine kinase" evidence="14">
    <location>
        <begin position="532"/>
        <end position="747"/>
    </location>
</feature>
<dbReference type="Pfam" id="PF02518">
    <property type="entry name" value="HATPase_c"/>
    <property type="match status" value="1"/>
</dbReference>
<comment type="similarity">
    <text evidence="3">In the N-terminal section; belongs to the phytochrome family.</text>
</comment>
<protein>
    <recommendedName>
        <fullName evidence="4">histidine kinase</fullName>
        <ecNumber evidence="4">2.7.13.3</ecNumber>
    </recommendedName>
</protein>
<keyword evidence="5" id="KW-0600">Photoreceptor protein</keyword>
<dbReference type="InterPro" id="IPR016132">
    <property type="entry name" value="Phyto_chromo_attachment"/>
</dbReference>
<evidence type="ECO:0000313" key="15">
    <source>
        <dbReference type="EMBL" id="PIM53540.1"/>
    </source>
</evidence>
<dbReference type="InterPro" id="IPR005467">
    <property type="entry name" value="His_kinase_dom"/>
</dbReference>
<keyword evidence="7" id="KW-0716">Sensory transduction</keyword>
<evidence type="ECO:0000256" key="8">
    <source>
        <dbReference type="ARBA" id="ARBA00022679"/>
    </source>
</evidence>
<dbReference type="GO" id="GO:0009881">
    <property type="term" value="F:photoreceptor activity"/>
    <property type="evidence" value="ECO:0007669"/>
    <property type="project" value="UniProtKB-KW"/>
</dbReference>
<feature type="region of interest" description="Disordered" evidence="12">
    <location>
        <begin position="745"/>
        <end position="787"/>
    </location>
</feature>
<gene>
    <name evidence="15" type="ORF">CS062_09210</name>
</gene>
<evidence type="ECO:0000256" key="11">
    <source>
        <dbReference type="ARBA" id="ARBA00023170"/>
    </source>
</evidence>
<keyword evidence="16" id="KW-1185">Reference proteome</keyword>
<dbReference type="Pfam" id="PF08446">
    <property type="entry name" value="PAS_2"/>
    <property type="match status" value="1"/>
</dbReference>
<dbReference type="SMART" id="SM00387">
    <property type="entry name" value="HATPase_c"/>
    <property type="match status" value="1"/>
</dbReference>
<dbReference type="InterPro" id="IPR050351">
    <property type="entry name" value="BphY/WalK/GraS-like"/>
</dbReference>
<dbReference type="RefSeq" id="WP_099861403.1">
    <property type="nucleotide sequence ID" value="NZ_PEOG01000020.1"/>
</dbReference>
<dbReference type="AlphaFoldDB" id="A0A2G9CAT2"/>
<dbReference type="Pfam" id="PF00360">
    <property type="entry name" value="PHY"/>
    <property type="match status" value="1"/>
</dbReference>
<dbReference type="GO" id="GO:0006355">
    <property type="term" value="P:regulation of DNA-templated transcription"/>
    <property type="evidence" value="ECO:0007669"/>
    <property type="project" value="InterPro"/>
</dbReference>
<comment type="subcellular location">
    <subcellularLocation>
        <location evidence="2">Cell inner membrane</location>
        <topology evidence="2">Multi-pass membrane protein</topology>
    </subcellularLocation>
</comment>
<dbReference type="Gene3D" id="3.30.565.10">
    <property type="entry name" value="Histidine kinase-like ATPase, C-terminal domain"/>
    <property type="match status" value="1"/>
</dbReference>
<dbReference type="Gene3D" id="3.30.450.20">
    <property type="entry name" value="PAS domain"/>
    <property type="match status" value="1"/>
</dbReference>